<keyword evidence="1" id="KW-0812">Transmembrane</keyword>
<dbReference type="EMBL" id="LNYW01000031">
    <property type="protein sequence ID" value="KTD62682.1"/>
    <property type="molecule type" value="Genomic_DNA"/>
</dbReference>
<dbReference type="OrthoDB" id="5652230at2"/>
<organism evidence="2 3">
    <name type="scientific">Legionella shakespearei DSM 23087</name>
    <dbReference type="NCBI Taxonomy" id="1122169"/>
    <lineage>
        <taxon>Bacteria</taxon>
        <taxon>Pseudomonadati</taxon>
        <taxon>Pseudomonadota</taxon>
        <taxon>Gammaproteobacteria</taxon>
        <taxon>Legionellales</taxon>
        <taxon>Legionellaceae</taxon>
        <taxon>Legionella</taxon>
    </lineage>
</organism>
<dbReference type="PATRIC" id="fig|1122169.6.peg.1117"/>
<feature type="transmembrane region" description="Helical" evidence="1">
    <location>
        <begin position="81"/>
        <end position="101"/>
    </location>
</feature>
<name>A0A0W0Z0M7_9GAMM</name>
<protein>
    <recommendedName>
        <fullName evidence="4">Transmembrane protein</fullName>
    </recommendedName>
</protein>
<feature type="transmembrane region" description="Helical" evidence="1">
    <location>
        <begin position="121"/>
        <end position="149"/>
    </location>
</feature>
<comment type="caution">
    <text evidence="2">The sequence shown here is derived from an EMBL/GenBank/DDBJ whole genome shotgun (WGS) entry which is preliminary data.</text>
</comment>
<feature type="transmembrane region" description="Helical" evidence="1">
    <location>
        <begin position="15"/>
        <end position="36"/>
    </location>
</feature>
<evidence type="ECO:0000313" key="3">
    <source>
        <dbReference type="Proteomes" id="UP000054600"/>
    </source>
</evidence>
<dbReference type="RefSeq" id="WP_018577844.1">
    <property type="nucleotide sequence ID" value="NZ_KB892414.1"/>
</dbReference>
<gene>
    <name evidence="2" type="ORF">Lsha_0967</name>
</gene>
<dbReference type="eggNOG" id="ENOG5031E1F">
    <property type="taxonomic scope" value="Bacteria"/>
</dbReference>
<dbReference type="Proteomes" id="UP000054600">
    <property type="component" value="Unassembled WGS sequence"/>
</dbReference>
<proteinExistence type="predicted"/>
<keyword evidence="1" id="KW-1133">Transmembrane helix</keyword>
<keyword evidence="1" id="KW-0472">Membrane</keyword>
<reference evidence="2 3" key="1">
    <citation type="submission" date="2015-11" db="EMBL/GenBank/DDBJ databases">
        <title>Genomic analysis of 38 Legionella species identifies large and diverse effector repertoires.</title>
        <authorList>
            <person name="Burstein D."/>
            <person name="Amaro F."/>
            <person name="Zusman T."/>
            <person name="Lifshitz Z."/>
            <person name="Cohen O."/>
            <person name="Gilbert J.A."/>
            <person name="Pupko T."/>
            <person name="Shuman H.A."/>
            <person name="Segal G."/>
        </authorList>
    </citation>
    <scope>NUCLEOTIDE SEQUENCE [LARGE SCALE GENOMIC DNA]</scope>
    <source>
        <strain evidence="2 3">ATCC 49655</strain>
    </source>
</reference>
<evidence type="ECO:0000256" key="1">
    <source>
        <dbReference type="SAM" id="Phobius"/>
    </source>
</evidence>
<accession>A0A0W0Z0M7</accession>
<keyword evidence="3" id="KW-1185">Reference proteome</keyword>
<dbReference type="AlphaFoldDB" id="A0A0W0Z0M7"/>
<evidence type="ECO:0000313" key="2">
    <source>
        <dbReference type="EMBL" id="KTD62682.1"/>
    </source>
</evidence>
<sequence length="188" mass="21037">MKKQDPALTFSNPRLLAAIYFGLLSVVGTILINAFLTSLGVEEIIPVFEAVLLGMIVAAITGAVFGESIVHCKKPYKAKTFWLGFTMVIASLPFFALGLVLLMHEENAQLYAVATLRDMIFFYLVVLAYSYILFGILLAIASGLAAMYLRGQLVYDILHTYERRRPVAKPDLLQDKEEQPHKVRTTHR</sequence>
<evidence type="ECO:0008006" key="4">
    <source>
        <dbReference type="Google" id="ProtNLM"/>
    </source>
</evidence>
<dbReference type="STRING" id="1122169.Lsha_0967"/>
<feature type="transmembrane region" description="Helical" evidence="1">
    <location>
        <begin position="48"/>
        <end position="69"/>
    </location>
</feature>